<protein>
    <submittedName>
        <fullName evidence="1">Uncharacterized protein</fullName>
    </submittedName>
</protein>
<dbReference type="AlphaFoldDB" id="A0A1N7F8D9"/>
<keyword evidence="2" id="KW-1185">Reference proteome</keyword>
<reference evidence="2" key="1">
    <citation type="submission" date="2017-01" db="EMBL/GenBank/DDBJ databases">
        <authorList>
            <person name="Varghese N."/>
            <person name="Submissions S."/>
        </authorList>
    </citation>
    <scope>NUCLEOTIDE SEQUENCE [LARGE SCALE GENOMIC DNA]</scope>
    <source>
        <strain evidence="2">CGMCC 1.7737</strain>
    </source>
</reference>
<sequence>MVTGVVEIWGHSMLVLYTNFGTTQVQKSELNERARRKGGEFIQERKPADVLEIVESLF</sequence>
<gene>
    <name evidence="1" type="ORF">SAMN05421858_4810</name>
</gene>
<proteinExistence type="predicted"/>
<name>A0A1N7F8D9_9EURY</name>
<evidence type="ECO:0000313" key="1">
    <source>
        <dbReference type="EMBL" id="SIR96574.1"/>
    </source>
</evidence>
<evidence type="ECO:0000313" key="2">
    <source>
        <dbReference type="Proteomes" id="UP000186914"/>
    </source>
</evidence>
<dbReference type="EMBL" id="FTNO01000008">
    <property type="protein sequence ID" value="SIR96574.1"/>
    <property type="molecule type" value="Genomic_DNA"/>
</dbReference>
<accession>A0A1N7F8D9</accession>
<organism evidence="1 2">
    <name type="scientific">Haladaptatus litoreus</name>
    <dbReference type="NCBI Taxonomy" id="553468"/>
    <lineage>
        <taxon>Archaea</taxon>
        <taxon>Methanobacteriati</taxon>
        <taxon>Methanobacteriota</taxon>
        <taxon>Stenosarchaea group</taxon>
        <taxon>Halobacteria</taxon>
        <taxon>Halobacteriales</taxon>
        <taxon>Haladaptataceae</taxon>
        <taxon>Haladaptatus</taxon>
    </lineage>
</organism>
<dbReference type="Proteomes" id="UP000186914">
    <property type="component" value="Unassembled WGS sequence"/>
</dbReference>